<sequence length="122" mass="13451">MIAHPFIVVDNCKDEIRYYQSVFGGEIVILRKQGEDVLNADLHVEGAILKFADAKAAQPAGKGDYVRVFLKIGTEETFRAIFGEFAAGGTVNTDVYEAPFDGLLAIVTDRNGVCWVLSYYRA</sequence>
<name>A0A927CUC4_9BACL</name>
<protein>
    <submittedName>
        <fullName evidence="1">VOC family protein</fullName>
    </submittedName>
</protein>
<dbReference type="AlphaFoldDB" id="A0A927CUC4"/>
<reference evidence="1" key="1">
    <citation type="submission" date="2020-09" db="EMBL/GenBank/DDBJ databases">
        <title>A novel bacterium of genus Paenibacillus, isolated from South China Sea.</title>
        <authorList>
            <person name="Huang H."/>
            <person name="Mo K."/>
            <person name="Hu Y."/>
        </authorList>
    </citation>
    <scope>NUCLEOTIDE SEQUENCE</scope>
    <source>
        <strain evidence="1">IB182493</strain>
    </source>
</reference>
<dbReference type="Proteomes" id="UP000632125">
    <property type="component" value="Unassembled WGS sequence"/>
</dbReference>
<proteinExistence type="predicted"/>
<organism evidence="1 2">
    <name type="scientific">Paenibacillus arenilitoris</name>
    <dbReference type="NCBI Taxonomy" id="2772299"/>
    <lineage>
        <taxon>Bacteria</taxon>
        <taxon>Bacillati</taxon>
        <taxon>Bacillota</taxon>
        <taxon>Bacilli</taxon>
        <taxon>Bacillales</taxon>
        <taxon>Paenibacillaceae</taxon>
        <taxon>Paenibacillus</taxon>
    </lineage>
</organism>
<dbReference type="EMBL" id="JACXIY010000046">
    <property type="protein sequence ID" value="MBD2872376.1"/>
    <property type="molecule type" value="Genomic_DNA"/>
</dbReference>
<dbReference type="SUPFAM" id="SSF54593">
    <property type="entry name" value="Glyoxalase/Bleomycin resistance protein/Dihydroxybiphenyl dioxygenase"/>
    <property type="match status" value="1"/>
</dbReference>
<dbReference type="InterPro" id="IPR029068">
    <property type="entry name" value="Glyas_Bleomycin-R_OHBP_Dase"/>
</dbReference>
<comment type="caution">
    <text evidence="1">The sequence shown here is derived from an EMBL/GenBank/DDBJ whole genome shotgun (WGS) entry which is preliminary data.</text>
</comment>
<gene>
    <name evidence="1" type="ORF">IDH41_27715</name>
</gene>
<dbReference type="RefSeq" id="WP_190867008.1">
    <property type="nucleotide sequence ID" value="NZ_JACXIY010000046.1"/>
</dbReference>
<evidence type="ECO:0000313" key="2">
    <source>
        <dbReference type="Proteomes" id="UP000632125"/>
    </source>
</evidence>
<keyword evidence="2" id="KW-1185">Reference proteome</keyword>
<accession>A0A927CUC4</accession>
<dbReference type="Gene3D" id="3.10.180.10">
    <property type="entry name" value="2,3-Dihydroxybiphenyl 1,2-Dioxygenase, domain 1"/>
    <property type="match status" value="1"/>
</dbReference>
<evidence type="ECO:0000313" key="1">
    <source>
        <dbReference type="EMBL" id="MBD2872376.1"/>
    </source>
</evidence>